<sequence length="318" mass="34317">METLGNLLSFVRSAESGSFSAAARRLGLSPAAVSRNVAQLESNLGVRLFQRSTRKLTLTEAGERFLANVGSGLDSVQAAIADVAGNAGAPSGILRLSAAPGFAKDFLLPLMPDFLQQYPAVIPEWQVDNRQVDLIAEGFDAAIGGGIELAQGVVARAIAPAHLILVASRQYLAGHGRIERLEQLATLDHLAMRSVQTGKVRSWMLQSSDGQRAPLEITPRLLVNDPQALCQCARLGLGVALLAVPDVLPYLQDGTLERVLPDWHVDAGQIYLYFSSQKLLPAKTRAFVDFLVERARADRWQSLLDARQSSAHASAHIR</sequence>
<evidence type="ECO:0000259" key="5">
    <source>
        <dbReference type="PROSITE" id="PS50931"/>
    </source>
</evidence>
<accession>A0ABW7D9C0</accession>
<evidence type="ECO:0000313" key="6">
    <source>
        <dbReference type="EMBL" id="MFG6203259.1"/>
    </source>
</evidence>
<gene>
    <name evidence="6" type="ORF">ACGSLL_02750</name>
</gene>
<dbReference type="PRINTS" id="PR00039">
    <property type="entry name" value="HTHLYSR"/>
</dbReference>
<evidence type="ECO:0000256" key="2">
    <source>
        <dbReference type="ARBA" id="ARBA00023015"/>
    </source>
</evidence>
<evidence type="ECO:0000313" key="7">
    <source>
        <dbReference type="Proteomes" id="UP001605918"/>
    </source>
</evidence>
<keyword evidence="3" id="KW-0238">DNA-binding</keyword>
<dbReference type="RefSeq" id="WP_394502903.1">
    <property type="nucleotide sequence ID" value="NZ_JBIEIL010000001.1"/>
</dbReference>
<dbReference type="InterPro" id="IPR058163">
    <property type="entry name" value="LysR-type_TF_proteobact-type"/>
</dbReference>
<dbReference type="Pfam" id="PF03466">
    <property type="entry name" value="LysR_substrate"/>
    <property type="match status" value="1"/>
</dbReference>
<reference evidence="6 7" key="1">
    <citation type="submission" date="2024-10" db="EMBL/GenBank/DDBJ databases">
        <title>Whole genome of Pseudomonas sp Strain RB5.</title>
        <authorList>
            <person name="Selami N."/>
        </authorList>
    </citation>
    <scope>NUCLEOTIDE SEQUENCE [LARGE SCALE GENOMIC DNA]</scope>
    <source>
        <strain evidence="6 7">RB5</strain>
    </source>
</reference>
<keyword evidence="2" id="KW-0805">Transcription regulation</keyword>
<dbReference type="InterPro" id="IPR036390">
    <property type="entry name" value="WH_DNA-bd_sf"/>
</dbReference>
<dbReference type="InterPro" id="IPR005119">
    <property type="entry name" value="LysR_subst-bd"/>
</dbReference>
<dbReference type="InterPro" id="IPR000847">
    <property type="entry name" value="LysR_HTH_N"/>
</dbReference>
<dbReference type="InterPro" id="IPR036388">
    <property type="entry name" value="WH-like_DNA-bd_sf"/>
</dbReference>
<dbReference type="Pfam" id="PF00126">
    <property type="entry name" value="HTH_1"/>
    <property type="match status" value="1"/>
</dbReference>
<dbReference type="EMBL" id="JBIEIL010000001">
    <property type="protein sequence ID" value="MFG6203259.1"/>
    <property type="molecule type" value="Genomic_DNA"/>
</dbReference>
<evidence type="ECO:0000256" key="3">
    <source>
        <dbReference type="ARBA" id="ARBA00023125"/>
    </source>
</evidence>
<dbReference type="PROSITE" id="PS50931">
    <property type="entry name" value="HTH_LYSR"/>
    <property type="match status" value="1"/>
</dbReference>
<dbReference type="Gene3D" id="3.40.190.290">
    <property type="match status" value="1"/>
</dbReference>
<name>A0ABW7D9C0_9PSED</name>
<keyword evidence="7" id="KW-1185">Reference proteome</keyword>
<dbReference type="SUPFAM" id="SSF46785">
    <property type="entry name" value="Winged helix' DNA-binding domain"/>
    <property type="match status" value="1"/>
</dbReference>
<dbReference type="Proteomes" id="UP001605918">
    <property type="component" value="Unassembled WGS sequence"/>
</dbReference>
<comment type="caution">
    <text evidence="6">The sequence shown here is derived from an EMBL/GenBank/DDBJ whole genome shotgun (WGS) entry which is preliminary data.</text>
</comment>
<dbReference type="Gene3D" id="1.10.10.10">
    <property type="entry name" value="Winged helix-like DNA-binding domain superfamily/Winged helix DNA-binding domain"/>
    <property type="match status" value="1"/>
</dbReference>
<keyword evidence="4" id="KW-0804">Transcription</keyword>
<feature type="domain" description="HTH lysR-type" evidence="5">
    <location>
        <begin position="14"/>
        <end position="59"/>
    </location>
</feature>
<proteinExistence type="inferred from homology"/>
<protein>
    <submittedName>
        <fullName evidence="6">LysR family transcriptional regulator</fullName>
    </submittedName>
</protein>
<dbReference type="SUPFAM" id="SSF53850">
    <property type="entry name" value="Periplasmic binding protein-like II"/>
    <property type="match status" value="1"/>
</dbReference>
<evidence type="ECO:0000256" key="4">
    <source>
        <dbReference type="ARBA" id="ARBA00023163"/>
    </source>
</evidence>
<dbReference type="PANTHER" id="PTHR30537:SF72">
    <property type="entry name" value="LYSR FAMILY TRANSCRIPTIONAL REGULATOR"/>
    <property type="match status" value="1"/>
</dbReference>
<comment type="similarity">
    <text evidence="1">Belongs to the LysR transcriptional regulatory family.</text>
</comment>
<organism evidence="6 7">
    <name type="scientific">Pseudomonas retamae</name>
    <dbReference type="NCBI Taxonomy" id="702110"/>
    <lineage>
        <taxon>Bacteria</taxon>
        <taxon>Pseudomonadati</taxon>
        <taxon>Pseudomonadota</taxon>
        <taxon>Gammaproteobacteria</taxon>
        <taxon>Pseudomonadales</taxon>
        <taxon>Pseudomonadaceae</taxon>
        <taxon>Pseudomonas</taxon>
    </lineage>
</organism>
<dbReference type="CDD" id="cd08422">
    <property type="entry name" value="PBP2_CrgA_like"/>
    <property type="match status" value="1"/>
</dbReference>
<dbReference type="PANTHER" id="PTHR30537">
    <property type="entry name" value="HTH-TYPE TRANSCRIPTIONAL REGULATOR"/>
    <property type="match status" value="1"/>
</dbReference>
<evidence type="ECO:0000256" key="1">
    <source>
        <dbReference type="ARBA" id="ARBA00009437"/>
    </source>
</evidence>